<dbReference type="EMBL" id="JAEAOA010000637">
    <property type="protein sequence ID" value="KAK3577631.1"/>
    <property type="molecule type" value="Genomic_DNA"/>
</dbReference>
<reference evidence="1" key="3">
    <citation type="submission" date="2023-05" db="EMBL/GenBank/DDBJ databases">
        <authorList>
            <person name="Smith C.H."/>
        </authorList>
    </citation>
    <scope>NUCLEOTIDE SEQUENCE</scope>
    <source>
        <strain evidence="1">CHS0354</strain>
        <tissue evidence="1">Mantle</tissue>
    </source>
</reference>
<comment type="caution">
    <text evidence="1">The sequence shown here is derived from an EMBL/GenBank/DDBJ whole genome shotgun (WGS) entry which is preliminary data.</text>
</comment>
<keyword evidence="2" id="KW-1185">Reference proteome</keyword>
<proteinExistence type="predicted"/>
<reference evidence="1" key="2">
    <citation type="journal article" date="2021" name="Genome Biol. Evol.">
        <title>Developing a high-quality reference genome for a parasitic bivalve with doubly uniparental inheritance (Bivalvia: Unionida).</title>
        <authorList>
            <person name="Smith C.H."/>
        </authorList>
    </citation>
    <scope>NUCLEOTIDE SEQUENCE</scope>
    <source>
        <strain evidence="1">CHS0354</strain>
        <tissue evidence="1">Mantle</tissue>
    </source>
</reference>
<dbReference type="Proteomes" id="UP001195483">
    <property type="component" value="Unassembled WGS sequence"/>
</dbReference>
<gene>
    <name evidence="1" type="ORF">CHS0354_010139</name>
</gene>
<dbReference type="AlphaFoldDB" id="A0AAE0RQ55"/>
<evidence type="ECO:0000313" key="2">
    <source>
        <dbReference type="Proteomes" id="UP001195483"/>
    </source>
</evidence>
<protein>
    <submittedName>
        <fullName evidence="1">Uncharacterized protein</fullName>
    </submittedName>
</protein>
<organism evidence="1 2">
    <name type="scientific">Potamilus streckersoni</name>
    <dbReference type="NCBI Taxonomy" id="2493646"/>
    <lineage>
        <taxon>Eukaryota</taxon>
        <taxon>Metazoa</taxon>
        <taxon>Spiralia</taxon>
        <taxon>Lophotrochozoa</taxon>
        <taxon>Mollusca</taxon>
        <taxon>Bivalvia</taxon>
        <taxon>Autobranchia</taxon>
        <taxon>Heteroconchia</taxon>
        <taxon>Palaeoheterodonta</taxon>
        <taxon>Unionida</taxon>
        <taxon>Unionoidea</taxon>
        <taxon>Unionidae</taxon>
        <taxon>Ambleminae</taxon>
        <taxon>Lampsilini</taxon>
        <taxon>Potamilus</taxon>
    </lineage>
</organism>
<name>A0AAE0RQ55_9BIVA</name>
<sequence length="97" mass="11424">MSCTSINIHPINTLQTDTSDADKMIRNLIHKYTRASWANKDGEFMIRLKWDILIQSIVDKAMETVWCRKKTENKLNMFEEVEEMVGLQDSEEEEDEL</sequence>
<evidence type="ECO:0000313" key="1">
    <source>
        <dbReference type="EMBL" id="KAK3577631.1"/>
    </source>
</evidence>
<accession>A0AAE0RQ55</accession>
<reference evidence="1" key="1">
    <citation type="journal article" date="2021" name="Genome Biol. Evol.">
        <title>A High-Quality Reference Genome for a Parasitic Bivalve with Doubly Uniparental Inheritance (Bivalvia: Unionida).</title>
        <authorList>
            <person name="Smith C.H."/>
        </authorList>
    </citation>
    <scope>NUCLEOTIDE SEQUENCE</scope>
    <source>
        <strain evidence="1">CHS0354</strain>
    </source>
</reference>